<dbReference type="EMBL" id="RAYQ01000003">
    <property type="protein sequence ID" value="RKI93280.1"/>
    <property type="molecule type" value="Genomic_DNA"/>
</dbReference>
<keyword evidence="5" id="KW-1185">Reference proteome</keyword>
<proteinExistence type="predicted"/>
<feature type="domain" description="Sulfatase N-terminal" evidence="3">
    <location>
        <begin position="9"/>
        <end position="345"/>
    </location>
</feature>
<gene>
    <name evidence="4" type="ORF">D7V94_04780</name>
</gene>
<dbReference type="GO" id="GO:0046872">
    <property type="term" value="F:metal ion binding"/>
    <property type="evidence" value="ECO:0007669"/>
    <property type="project" value="UniProtKB-KW"/>
</dbReference>
<dbReference type="AlphaFoldDB" id="A0A3A9AP25"/>
<organism evidence="4 5">
    <name type="scientific">Parablautia intestinalis</name>
    <dbReference type="NCBI Taxonomy" id="2320100"/>
    <lineage>
        <taxon>Bacteria</taxon>
        <taxon>Bacillati</taxon>
        <taxon>Bacillota</taxon>
        <taxon>Clostridia</taxon>
        <taxon>Lachnospirales</taxon>
        <taxon>Lachnospiraceae</taxon>
        <taxon>Parablautia</taxon>
    </lineage>
</organism>
<evidence type="ECO:0000256" key="2">
    <source>
        <dbReference type="ARBA" id="ARBA00022801"/>
    </source>
</evidence>
<dbReference type="PANTHER" id="PTHR45953:SF1">
    <property type="entry name" value="IDURONATE 2-SULFATASE"/>
    <property type="match status" value="1"/>
</dbReference>
<dbReference type="Pfam" id="PF00884">
    <property type="entry name" value="Sulfatase"/>
    <property type="match status" value="1"/>
</dbReference>
<dbReference type="OrthoDB" id="279611at2"/>
<dbReference type="PANTHER" id="PTHR45953">
    <property type="entry name" value="IDURONATE 2-SULFATASE"/>
    <property type="match status" value="1"/>
</dbReference>
<dbReference type="Gene3D" id="3.40.720.10">
    <property type="entry name" value="Alkaline Phosphatase, subunit A"/>
    <property type="match status" value="1"/>
</dbReference>
<accession>A0A3A9AP25</accession>
<evidence type="ECO:0000256" key="1">
    <source>
        <dbReference type="ARBA" id="ARBA00022723"/>
    </source>
</evidence>
<reference evidence="4 5" key="1">
    <citation type="submission" date="2018-09" db="EMBL/GenBank/DDBJ databases">
        <title>Murine metabolic-syndrome-specific gut microbial biobank.</title>
        <authorList>
            <person name="Liu C."/>
        </authorList>
    </citation>
    <scope>NUCLEOTIDE SEQUENCE [LARGE SCALE GENOMIC DNA]</scope>
    <source>
        <strain evidence="4 5">0.1xD8-82</strain>
    </source>
</reference>
<protein>
    <submittedName>
        <fullName evidence="4">DUF4976 domain-containing protein</fullName>
    </submittedName>
</protein>
<name>A0A3A9AP25_9FIRM</name>
<dbReference type="Proteomes" id="UP000280696">
    <property type="component" value="Unassembled WGS sequence"/>
</dbReference>
<keyword evidence="1" id="KW-0479">Metal-binding</keyword>
<keyword evidence="2" id="KW-0378">Hydrolase</keyword>
<dbReference type="SUPFAM" id="SSF53649">
    <property type="entry name" value="Alkaline phosphatase-like"/>
    <property type="match status" value="1"/>
</dbReference>
<dbReference type="GO" id="GO:0005737">
    <property type="term" value="C:cytoplasm"/>
    <property type="evidence" value="ECO:0007669"/>
    <property type="project" value="TreeGrafter"/>
</dbReference>
<evidence type="ECO:0000313" key="4">
    <source>
        <dbReference type="EMBL" id="RKI93280.1"/>
    </source>
</evidence>
<comment type="caution">
    <text evidence="4">The sequence shown here is derived from an EMBL/GenBank/DDBJ whole genome shotgun (WGS) entry which is preliminary data.</text>
</comment>
<dbReference type="InterPro" id="IPR000917">
    <property type="entry name" value="Sulfatase_N"/>
</dbReference>
<evidence type="ECO:0000259" key="3">
    <source>
        <dbReference type="Pfam" id="PF00884"/>
    </source>
</evidence>
<evidence type="ECO:0000313" key="5">
    <source>
        <dbReference type="Proteomes" id="UP000280696"/>
    </source>
</evidence>
<dbReference type="GO" id="GO:0004423">
    <property type="term" value="F:iduronate-2-sulfatase activity"/>
    <property type="evidence" value="ECO:0007669"/>
    <property type="project" value="TreeGrafter"/>
</dbReference>
<dbReference type="RefSeq" id="WP_120467277.1">
    <property type="nucleotide sequence ID" value="NZ_RAYQ01000003.1"/>
</dbReference>
<dbReference type="CDD" id="cd16150">
    <property type="entry name" value="sulfatase_like"/>
    <property type="match status" value="1"/>
</dbReference>
<dbReference type="InterPro" id="IPR017850">
    <property type="entry name" value="Alkaline_phosphatase_core_sf"/>
</dbReference>
<sequence length="497" mass="57995">MKTSEKKRPNIIIINPDQMRADSMFHLGNQASVTPNLDRLAQEGISFSRAFCQNPVCTPSRCSFMSGWYPHVAGHRTMNHMMHEHEPVLLRRLKEHGYHVWMNQRNDLLPAQEPKYYEKYCSTYFKLEHPPNALPAENWRGEEGGKNYYSFFRGEIPEGKDVDDIWTDKAVEFIKSYDGEEPFCIFLPFMLPHPTYQISEPYFSRIDRKLLPPRKLPPGEYKGKPKMQKALAQRQNLKDWNEAEFDELRAVYLGMCSKVDALTGRVIEALKKKNLYEDTAVFFFSDHGDYTGDYGLVEKVQNCFEDCLTNVPFLVKLPSSMHIRHGISGEMTELIDFYATVEELAELGKEHTHFGHSLVPFLEGKQDSLRKYVFCEGGFRKGEDHCKETGGQAVPNPKGLYYPRQSLQASDDMYNGKAVMCRTADYKYVRRLYEADEFYDLKKDPDERINEIDNPKYAQIILEMKERLLEFYQDTCDVVPFRKDSRMDREFMDVVIH</sequence>